<dbReference type="Gene3D" id="3.30.70.120">
    <property type="match status" value="1"/>
</dbReference>
<dbReference type="InterPro" id="IPR011322">
    <property type="entry name" value="N-reg_PII-like_a/b"/>
</dbReference>
<evidence type="ECO:0000256" key="1">
    <source>
        <dbReference type="ARBA" id="ARBA00010169"/>
    </source>
</evidence>
<dbReference type="Proteomes" id="UP001231370">
    <property type="component" value="Unassembled WGS sequence"/>
</dbReference>
<dbReference type="Pfam" id="PF03091">
    <property type="entry name" value="CutA1"/>
    <property type="match status" value="1"/>
</dbReference>
<dbReference type="PANTHER" id="PTHR23419:SF8">
    <property type="entry name" value="FI09726P"/>
    <property type="match status" value="1"/>
</dbReference>
<evidence type="ECO:0000313" key="2">
    <source>
        <dbReference type="EMBL" id="MDJ1177471.1"/>
    </source>
</evidence>
<accession>A0ABT7BG17</accession>
<organism evidence="2 3">
    <name type="scientific">Roseofilum halophilum BLCC-M91</name>
    <dbReference type="NCBI Taxonomy" id="3022259"/>
    <lineage>
        <taxon>Bacteria</taxon>
        <taxon>Bacillati</taxon>
        <taxon>Cyanobacteriota</taxon>
        <taxon>Cyanophyceae</taxon>
        <taxon>Desertifilales</taxon>
        <taxon>Desertifilaceae</taxon>
        <taxon>Roseofilum</taxon>
        <taxon>Roseofilum halophilum</taxon>
    </lineage>
</organism>
<proteinExistence type="inferred from homology"/>
<dbReference type="InterPro" id="IPR015867">
    <property type="entry name" value="N-reg_PII/ATP_PRibTrfase_C"/>
</dbReference>
<protein>
    <submittedName>
        <fullName evidence="2">Divalent-cation tolerance protein CutA</fullName>
    </submittedName>
</protein>
<dbReference type="SUPFAM" id="SSF54913">
    <property type="entry name" value="GlnB-like"/>
    <property type="match status" value="1"/>
</dbReference>
<reference evidence="2 3" key="1">
    <citation type="submission" date="2023-01" db="EMBL/GenBank/DDBJ databases">
        <title>Novel diversity within Roseofilum (Cyanobacteria; Desertifilaceae) from marine benthic mats with descriptions of four novel species.</title>
        <authorList>
            <person name="Wang Y."/>
            <person name="Berthold D.E."/>
            <person name="Hu J."/>
            <person name="Lefler F.W."/>
            <person name="Laughinghouse H.D. IV."/>
        </authorList>
    </citation>
    <scope>NUCLEOTIDE SEQUENCE [LARGE SCALE GENOMIC DNA]</scope>
    <source>
        <strain evidence="2 3">BLCC-M91</strain>
    </source>
</reference>
<sequence>MTSYRLVLVTAPSEEEAKQIALSLVESQLAASVSITPVFSTYTWLGKLERHNEWQLMIRTKLNRFETLEAKVRELHSYEVPEIIAIPIVAGSQPFLDWIDEHLP</sequence>
<dbReference type="InterPro" id="IPR004323">
    <property type="entry name" value="Ion_tolerance_CutA"/>
</dbReference>
<name>A0ABT7BG17_9CYAN</name>
<comment type="similarity">
    <text evidence="1">Belongs to the CutA family.</text>
</comment>
<gene>
    <name evidence="2" type="ORF">PJF56_01205</name>
</gene>
<keyword evidence="3" id="KW-1185">Reference proteome</keyword>
<dbReference type="EMBL" id="JAQPOK010000007">
    <property type="protein sequence ID" value="MDJ1177471.1"/>
    <property type="molecule type" value="Genomic_DNA"/>
</dbReference>
<dbReference type="RefSeq" id="WP_283760801.1">
    <property type="nucleotide sequence ID" value="NZ_JAQPOK010000007.1"/>
</dbReference>
<dbReference type="PANTHER" id="PTHR23419">
    <property type="entry name" value="DIVALENT CATION TOLERANCE CUTA-RELATED"/>
    <property type="match status" value="1"/>
</dbReference>
<comment type="caution">
    <text evidence="2">The sequence shown here is derived from an EMBL/GenBank/DDBJ whole genome shotgun (WGS) entry which is preliminary data.</text>
</comment>
<evidence type="ECO:0000313" key="3">
    <source>
        <dbReference type="Proteomes" id="UP001231370"/>
    </source>
</evidence>